<accession>A0AAW9RHB7</accession>
<sequence>MLTPKEVAAVLAELFTDSSYGDEGHATGGAFRIARGDLSHITGRPVWHQTIIEDVADWLVDFGLILVDRDSFFVVLRHDHFDRVRSVPDRVIEQHAHPVSYGAPQDGSAGS</sequence>
<dbReference type="Proteomes" id="UP001359886">
    <property type="component" value="Unassembled WGS sequence"/>
</dbReference>
<dbReference type="EMBL" id="JAZHOG010000005">
    <property type="protein sequence ID" value="MEJ8567770.1"/>
    <property type="molecule type" value="Genomic_DNA"/>
</dbReference>
<dbReference type="RefSeq" id="WP_354695094.1">
    <property type="nucleotide sequence ID" value="NZ_JAZHOG010000005.1"/>
</dbReference>
<gene>
    <name evidence="1" type="ORF">V3330_09050</name>
</gene>
<organism evidence="1 2">
    <name type="scientific">Elongatibacter sediminis</name>
    <dbReference type="NCBI Taxonomy" id="3119006"/>
    <lineage>
        <taxon>Bacteria</taxon>
        <taxon>Pseudomonadati</taxon>
        <taxon>Pseudomonadota</taxon>
        <taxon>Gammaproteobacteria</taxon>
        <taxon>Chromatiales</taxon>
        <taxon>Wenzhouxiangellaceae</taxon>
        <taxon>Elongatibacter</taxon>
    </lineage>
</organism>
<dbReference type="AlphaFoldDB" id="A0AAW9RHB7"/>
<evidence type="ECO:0000313" key="2">
    <source>
        <dbReference type="Proteomes" id="UP001359886"/>
    </source>
</evidence>
<keyword evidence="2" id="KW-1185">Reference proteome</keyword>
<evidence type="ECO:0000313" key="1">
    <source>
        <dbReference type="EMBL" id="MEJ8567770.1"/>
    </source>
</evidence>
<name>A0AAW9RHB7_9GAMM</name>
<comment type="caution">
    <text evidence="1">The sequence shown here is derived from an EMBL/GenBank/DDBJ whole genome shotgun (WGS) entry which is preliminary data.</text>
</comment>
<proteinExistence type="predicted"/>
<reference evidence="1 2" key="1">
    <citation type="submission" date="2024-02" db="EMBL/GenBank/DDBJ databases">
        <title>A novel Wenzhouxiangellaceae bacterium, isolated from coastal sediments.</title>
        <authorList>
            <person name="Du Z.-J."/>
            <person name="Ye Y.-Q."/>
            <person name="Zhang X.-Y."/>
        </authorList>
    </citation>
    <scope>NUCLEOTIDE SEQUENCE [LARGE SCALE GENOMIC DNA]</scope>
    <source>
        <strain evidence="1 2">CH-27</strain>
    </source>
</reference>
<protein>
    <submittedName>
        <fullName evidence="1">Uncharacterized protein</fullName>
    </submittedName>
</protein>